<evidence type="ECO:0000313" key="2">
    <source>
        <dbReference type="Proteomes" id="UP000244240"/>
    </source>
</evidence>
<evidence type="ECO:0000313" key="1">
    <source>
        <dbReference type="EMBL" id="PTX47504.1"/>
    </source>
</evidence>
<sequence>MDIREDLRYRGVFTKVPGDPSQWRRWEAMGRTWIRDCRRRNGGRSPQELTCNGGEGAFPRFFQLLAPGGSLTFRGSMEGFHFTFMGKRGSLSPLQAFEKAGFRRGESILVHYGVKQRGNVDSAGMEAIVSALDRGGIVVVATATEEQRRFVEKRWKGDIAGALSVEGLKQTSGFDWPAAMPVLPDPGSRFRECQEALTLFHERTVKRFRKAALVPLGLEEHPENGFDLVYERAGQDTLGISVNLVRPGTGRVMYGEEMAGRRYSFYAPHVWMNRRRIVMPSALIIGEIPAAPEREHGRRTGGFLPEEAEQLVRKLEPVGMV</sequence>
<dbReference type="Proteomes" id="UP000244240">
    <property type="component" value="Unassembled WGS sequence"/>
</dbReference>
<dbReference type="OrthoDB" id="9803968at2"/>
<dbReference type="Gene3D" id="3.40.50.720">
    <property type="entry name" value="NAD(P)-binding Rossmann-like Domain"/>
    <property type="match status" value="1"/>
</dbReference>
<keyword evidence="2" id="KW-1185">Reference proteome</keyword>
<accession>A0A2T6AUK2</accession>
<dbReference type="AlphaFoldDB" id="A0A2T6AUK2"/>
<proteinExistence type="predicted"/>
<organism evidence="1 2">
    <name type="scientific">Melghirimyces profundicolus</name>
    <dbReference type="NCBI Taxonomy" id="1242148"/>
    <lineage>
        <taxon>Bacteria</taxon>
        <taxon>Bacillati</taxon>
        <taxon>Bacillota</taxon>
        <taxon>Bacilli</taxon>
        <taxon>Bacillales</taxon>
        <taxon>Thermoactinomycetaceae</taxon>
        <taxon>Melghirimyces</taxon>
    </lineage>
</organism>
<name>A0A2T6AUK2_9BACL</name>
<dbReference type="EMBL" id="QBKR01000051">
    <property type="protein sequence ID" value="PTX47504.1"/>
    <property type="molecule type" value="Genomic_DNA"/>
</dbReference>
<dbReference type="RefSeq" id="WP_108026788.1">
    <property type="nucleotide sequence ID" value="NZ_QBKR01000051.1"/>
</dbReference>
<comment type="caution">
    <text evidence="1">The sequence shown here is derived from an EMBL/GenBank/DDBJ whole genome shotgun (WGS) entry which is preliminary data.</text>
</comment>
<reference evidence="1 2" key="1">
    <citation type="submission" date="2018-04" db="EMBL/GenBank/DDBJ databases">
        <title>Genomic Encyclopedia of Archaeal and Bacterial Type Strains, Phase II (KMG-II): from individual species to whole genera.</title>
        <authorList>
            <person name="Goeker M."/>
        </authorList>
    </citation>
    <scope>NUCLEOTIDE SEQUENCE [LARGE SCALE GENOMIC DNA]</scope>
    <source>
        <strain evidence="1 2">DSM 45787</strain>
    </source>
</reference>
<protein>
    <submittedName>
        <fullName evidence="1">Uncharacterized protein</fullName>
    </submittedName>
</protein>
<gene>
    <name evidence="1" type="ORF">C8P63_1511</name>
</gene>